<dbReference type="GO" id="GO:0045490">
    <property type="term" value="P:pectin catabolic process"/>
    <property type="evidence" value="ECO:0007669"/>
    <property type="project" value="UniProtKB-UniRule"/>
</dbReference>
<comment type="caution">
    <text evidence="13">The sequence shown here is derived from an EMBL/GenBank/DDBJ whole genome shotgun (WGS) entry which is preliminary data.</text>
</comment>
<gene>
    <name evidence="13" type="ORF">C3L33_19909</name>
</gene>
<protein>
    <recommendedName>
        <fullName evidence="4 10">Pectinesterase</fullName>
        <ecNumber evidence="4 10">3.1.1.11</ecNumber>
    </recommendedName>
</protein>
<keyword evidence="10" id="KW-0732">Signal</keyword>
<feature type="domain" description="Pectinesterase inhibitor" evidence="12">
    <location>
        <begin position="47"/>
        <end position="193"/>
    </location>
</feature>
<dbReference type="OrthoDB" id="2019149at2759"/>
<feature type="chain" id="PRO_5025710466" description="Pectinesterase" evidence="10">
    <location>
        <begin position="26"/>
        <end position="628"/>
    </location>
</feature>
<dbReference type="FunFam" id="2.160.20.10:FF:000001">
    <property type="entry name" value="Pectinesterase"/>
    <property type="match status" value="1"/>
</dbReference>
<keyword evidence="6 10" id="KW-0063">Aspartyl esterase</keyword>
<dbReference type="EMBL" id="QEFC01003445">
    <property type="protein sequence ID" value="KAE9448193.1"/>
    <property type="molecule type" value="Genomic_DNA"/>
</dbReference>
<organism evidence="13 14">
    <name type="scientific">Rhododendron williamsianum</name>
    <dbReference type="NCBI Taxonomy" id="262921"/>
    <lineage>
        <taxon>Eukaryota</taxon>
        <taxon>Viridiplantae</taxon>
        <taxon>Streptophyta</taxon>
        <taxon>Embryophyta</taxon>
        <taxon>Tracheophyta</taxon>
        <taxon>Spermatophyta</taxon>
        <taxon>Magnoliopsida</taxon>
        <taxon>eudicotyledons</taxon>
        <taxon>Gunneridae</taxon>
        <taxon>Pentapetalae</taxon>
        <taxon>asterids</taxon>
        <taxon>Ericales</taxon>
        <taxon>Ericaceae</taxon>
        <taxon>Ericoideae</taxon>
        <taxon>Rhodoreae</taxon>
        <taxon>Rhododendron</taxon>
    </lineage>
</organism>
<name>A0A6A4KKH1_9ERIC</name>
<keyword evidence="5 10" id="KW-0378">Hydrolase</keyword>
<evidence type="ECO:0000256" key="4">
    <source>
        <dbReference type="ARBA" id="ARBA00013229"/>
    </source>
</evidence>
<feature type="compositionally biased region" description="Basic residues" evidence="11">
    <location>
        <begin position="613"/>
        <end position="622"/>
    </location>
</feature>
<evidence type="ECO:0000256" key="8">
    <source>
        <dbReference type="ARBA" id="ARBA00047928"/>
    </source>
</evidence>
<comment type="catalytic activity">
    <reaction evidence="8 10">
        <text>[(1-&gt;4)-alpha-D-galacturonosyl methyl ester](n) + n H2O = [(1-&gt;4)-alpha-D-galacturonosyl](n) + n methanol + n H(+)</text>
        <dbReference type="Rhea" id="RHEA:22380"/>
        <dbReference type="Rhea" id="RHEA-COMP:14570"/>
        <dbReference type="Rhea" id="RHEA-COMP:14573"/>
        <dbReference type="ChEBI" id="CHEBI:15377"/>
        <dbReference type="ChEBI" id="CHEBI:15378"/>
        <dbReference type="ChEBI" id="CHEBI:17790"/>
        <dbReference type="ChEBI" id="CHEBI:140522"/>
        <dbReference type="ChEBI" id="CHEBI:140523"/>
        <dbReference type="EC" id="3.1.1.11"/>
    </reaction>
</comment>
<dbReference type="InterPro" id="IPR012334">
    <property type="entry name" value="Pectin_lyas_fold"/>
</dbReference>
<dbReference type="GO" id="GO:0004857">
    <property type="term" value="F:enzyme inhibitor activity"/>
    <property type="evidence" value="ECO:0007669"/>
    <property type="project" value="InterPro"/>
</dbReference>
<evidence type="ECO:0000259" key="12">
    <source>
        <dbReference type="SMART" id="SM00856"/>
    </source>
</evidence>
<dbReference type="SUPFAM" id="SSF51126">
    <property type="entry name" value="Pectin lyase-like"/>
    <property type="match status" value="1"/>
</dbReference>
<comment type="pathway">
    <text evidence="1 10">Glycan metabolism; pectin degradation; 2-dehydro-3-deoxy-D-gluconate from pectin: step 1/5.</text>
</comment>
<comment type="similarity">
    <text evidence="3">In the C-terminal section; belongs to the pectinesterase family.</text>
</comment>
<evidence type="ECO:0000256" key="3">
    <source>
        <dbReference type="ARBA" id="ARBA00007786"/>
    </source>
</evidence>
<dbReference type="InterPro" id="IPR000070">
    <property type="entry name" value="Pectinesterase_cat"/>
</dbReference>
<dbReference type="InterPro" id="IPR006501">
    <property type="entry name" value="Pectinesterase_inhib_dom"/>
</dbReference>
<evidence type="ECO:0000256" key="6">
    <source>
        <dbReference type="ARBA" id="ARBA00023085"/>
    </source>
</evidence>
<feature type="compositionally biased region" description="Basic and acidic residues" evidence="11">
    <location>
        <begin position="541"/>
        <end position="573"/>
    </location>
</feature>
<evidence type="ECO:0000256" key="1">
    <source>
        <dbReference type="ARBA" id="ARBA00005184"/>
    </source>
</evidence>
<evidence type="ECO:0000313" key="14">
    <source>
        <dbReference type="Proteomes" id="UP000428333"/>
    </source>
</evidence>
<dbReference type="GO" id="GO:0030599">
    <property type="term" value="F:pectinesterase activity"/>
    <property type="evidence" value="ECO:0007669"/>
    <property type="project" value="UniProtKB-UniRule"/>
</dbReference>
<dbReference type="CDD" id="cd15798">
    <property type="entry name" value="PMEI-like_3"/>
    <property type="match status" value="1"/>
</dbReference>
<evidence type="ECO:0000256" key="2">
    <source>
        <dbReference type="ARBA" id="ARBA00006027"/>
    </source>
</evidence>
<reference evidence="13 14" key="1">
    <citation type="journal article" date="2019" name="Genome Biol. Evol.">
        <title>The Rhododendron genome and chromosomal organization provide insight into shared whole-genome duplications across the heath family (Ericaceae).</title>
        <authorList>
            <person name="Soza V.L."/>
            <person name="Lindsley D."/>
            <person name="Waalkes A."/>
            <person name="Ramage E."/>
            <person name="Patwardhan R.P."/>
            <person name="Burton J.N."/>
            <person name="Adey A."/>
            <person name="Kumar A."/>
            <person name="Qiu R."/>
            <person name="Shendure J."/>
            <person name="Hall B."/>
        </authorList>
    </citation>
    <scope>NUCLEOTIDE SEQUENCE [LARGE SCALE GENOMIC DNA]</scope>
    <source>
        <strain evidence="13">RSF 1966-606</strain>
    </source>
</reference>
<dbReference type="InterPro" id="IPR035513">
    <property type="entry name" value="Invertase/methylesterase_inhib"/>
</dbReference>
<keyword evidence="14" id="KW-1185">Reference proteome</keyword>
<dbReference type="PROSITE" id="PS00503">
    <property type="entry name" value="PECTINESTERASE_2"/>
    <property type="match status" value="1"/>
</dbReference>
<comment type="similarity">
    <text evidence="2">In the N-terminal section; belongs to the PMEI family.</text>
</comment>
<evidence type="ECO:0000313" key="13">
    <source>
        <dbReference type="EMBL" id="KAE9448193.1"/>
    </source>
</evidence>
<dbReference type="InterPro" id="IPR011050">
    <property type="entry name" value="Pectin_lyase_fold/virulence"/>
</dbReference>
<evidence type="ECO:0000256" key="10">
    <source>
        <dbReference type="RuleBase" id="RU000589"/>
    </source>
</evidence>
<keyword evidence="7" id="KW-0961">Cell wall biogenesis/degradation</keyword>
<dbReference type="SUPFAM" id="SSF101148">
    <property type="entry name" value="Plant invertase/pectin methylesterase inhibitor"/>
    <property type="match status" value="1"/>
</dbReference>
<dbReference type="PANTHER" id="PTHR31707">
    <property type="entry name" value="PECTINESTERASE"/>
    <property type="match status" value="1"/>
</dbReference>
<feature type="signal peptide" evidence="10">
    <location>
        <begin position="1"/>
        <end position="25"/>
    </location>
</feature>
<dbReference type="AlphaFoldDB" id="A0A6A4KKH1"/>
<dbReference type="Pfam" id="PF04043">
    <property type="entry name" value="PMEI"/>
    <property type="match status" value="1"/>
</dbReference>
<feature type="region of interest" description="Disordered" evidence="11">
    <location>
        <begin position="531"/>
        <end position="628"/>
    </location>
</feature>
<evidence type="ECO:0000256" key="5">
    <source>
        <dbReference type="ARBA" id="ARBA00022801"/>
    </source>
</evidence>
<dbReference type="Gene3D" id="1.20.140.40">
    <property type="entry name" value="Invertase/pectin methylesterase inhibitor family protein"/>
    <property type="match status" value="1"/>
</dbReference>
<feature type="non-terminal residue" evidence="13">
    <location>
        <position position="1"/>
    </location>
</feature>
<evidence type="ECO:0000256" key="9">
    <source>
        <dbReference type="PROSITE-ProRule" id="PRU10040"/>
    </source>
</evidence>
<dbReference type="NCBIfam" id="TIGR01614">
    <property type="entry name" value="PME_inhib"/>
    <property type="match status" value="1"/>
</dbReference>
<evidence type="ECO:0000256" key="11">
    <source>
        <dbReference type="SAM" id="MobiDB-lite"/>
    </source>
</evidence>
<dbReference type="UniPathway" id="UPA00545">
    <property type="reaction ID" value="UER00823"/>
</dbReference>
<sequence>MGDGGKRRLTIISISSLILVAMVVAVTIGVSQNASDQSTANRQEVVTSVKAIQNICEPTDYKEVCVDSLTASSAGNTTDPRELIRAAFLVAKEKIQEAAQNSSLLQELSNDPRTKEALANCRDLAESAVADLGRSFNDIKQIDASSFDEEYLQTGMQLTSNGLAMVTEISNALSQLNIQGFNSRRLLSNELHIVRHGEFPRWISAGTRKLLAKKSKKIKPDLIVAKDGTGKYKTINEALEDIPEDSNKTFVLYIKAGVYEEKVQFNRSMTHLMVVGDGPTKTRITGKLNFIDGTSTFHTATVAVLGDYFIAKDIGFENSAGPDKHQAVALRVGADMSVFYNCHMDAYQDTLYVHTYRQFYRDCVISGTIDFVFGDSASVFQGCTFIVRKPLDNQANIVTAQGRKESRQPTGIVLQNCTITAAPEYYPVRNTLKSYLGRPWKEHSRTIIMESYIDDLIQPDGWLPWNGTFALDTCFYTEYNNRGPAASTLNRTQWKGVKELTKARVEHFTADHFILGSTWVPATGVPYTPGLIFPSPPDTPKAIESEKEADKSEKKIYRNKSDYEAKKEDDDKKTHHHSDHIALPPVSTASPSPAPVVPPVPQTAAPAPSPIVPHKKKSKKRSIFALFS</sequence>
<accession>A0A6A4KKH1</accession>
<dbReference type="Proteomes" id="UP000428333">
    <property type="component" value="Linkage Group LG12"/>
</dbReference>
<proteinExistence type="inferred from homology"/>
<feature type="compositionally biased region" description="Pro residues" evidence="11">
    <location>
        <begin position="592"/>
        <end position="611"/>
    </location>
</feature>
<dbReference type="Gene3D" id="2.160.20.10">
    <property type="entry name" value="Single-stranded right-handed beta-helix, Pectin lyase-like"/>
    <property type="match status" value="1"/>
</dbReference>
<dbReference type="SMART" id="SM00856">
    <property type="entry name" value="PMEI"/>
    <property type="match status" value="1"/>
</dbReference>
<dbReference type="Pfam" id="PF01095">
    <property type="entry name" value="Pectinesterase"/>
    <property type="match status" value="1"/>
</dbReference>
<feature type="active site" evidence="9">
    <location>
        <position position="370"/>
    </location>
</feature>
<evidence type="ECO:0000256" key="7">
    <source>
        <dbReference type="ARBA" id="ARBA00023316"/>
    </source>
</evidence>
<dbReference type="GO" id="GO:0042545">
    <property type="term" value="P:cell wall modification"/>
    <property type="evidence" value="ECO:0007669"/>
    <property type="project" value="UniProtKB-UniRule"/>
</dbReference>
<dbReference type="InterPro" id="IPR033131">
    <property type="entry name" value="Pectinesterase_Asp_AS"/>
</dbReference>
<dbReference type="EC" id="3.1.1.11" evidence="4 10"/>